<feature type="domain" description="AAA+ ATPase" evidence="1">
    <location>
        <begin position="34"/>
        <end position="160"/>
    </location>
</feature>
<sequence length="356" mass="39434">MSYALKYRPLVLEDLVGQEAAVLQIKGMFSTGNIANSILLSGPTGSGKTTIARIIARMANDLPADATKLVDVVELNGAEARGIDDVRQLIKAAKYAPKRNYRVFILDEIHQWTPQAKQAFLKMLEEPPSKTIFILCTNEPEKLPNTIINRCHPIRLSKVSLKDCFALLKRTAEKEGQDLPVDVFKQIARLTKGHPRDALQALEAVVNYIAGGGDVTNAENVVSAVEQVVQVPPSDYLRRYMLSIYRGKYTTALGIAGLVENVDYFLSCAMDTHKEAMFSFISSKLLTSYSDRWIALLTSKGITRDSISVEVMSEVLDEMLKSLVLAKERTVDANHVLVALTARLVTIIKRNAQPEE</sequence>
<organism evidence="2">
    <name type="scientific">marine sediment metagenome</name>
    <dbReference type="NCBI Taxonomy" id="412755"/>
    <lineage>
        <taxon>unclassified sequences</taxon>
        <taxon>metagenomes</taxon>
        <taxon>ecological metagenomes</taxon>
    </lineage>
</organism>
<dbReference type="AlphaFoldDB" id="A0A0F9U6N2"/>
<protein>
    <recommendedName>
        <fullName evidence="1">AAA+ ATPase domain-containing protein</fullName>
    </recommendedName>
</protein>
<dbReference type="SMART" id="SM00382">
    <property type="entry name" value="AAA"/>
    <property type="match status" value="1"/>
</dbReference>
<dbReference type="GO" id="GO:0006261">
    <property type="term" value="P:DNA-templated DNA replication"/>
    <property type="evidence" value="ECO:0007669"/>
    <property type="project" value="TreeGrafter"/>
</dbReference>
<dbReference type="InterPro" id="IPR027417">
    <property type="entry name" value="P-loop_NTPase"/>
</dbReference>
<dbReference type="InterPro" id="IPR003593">
    <property type="entry name" value="AAA+_ATPase"/>
</dbReference>
<name>A0A0F9U6N2_9ZZZZ</name>
<dbReference type="CDD" id="cd00009">
    <property type="entry name" value="AAA"/>
    <property type="match status" value="1"/>
</dbReference>
<dbReference type="SUPFAM" id="SSF52540">
    <property type="entry name" value="P-loop containing nucleoside triphosphate hydrolases"/>
    <property type="match status" value="1"/>
</dbReference>
<evidence type="ECO:0000259" key="1">
    <source>
        <dbReference type="SMART" id="SM00382"/>
    </source>
</evidence>
<dbReference type="Gene3D" id="3.40.50.300">
    <property type="entry name" value="P-loop containing nucleotide triphosphate hydrolases"/>
    <property type="match status" value="1"/>
</dbReference>
<accession>A0A0F9U6N2</accession>
<dbReference type="InterPro" id="IPR050238">
    <property type="entry name" value="DNA_Rep/Repair_Clamp_Loader"/>
</dbReference>
<reference evidence="2" key="1">
    <citation type="journal article" date="2015" name="Nature">
        <title>Complex archaea that bridge the gap between prokaryotes and eukaryotes.</title>
        <authorList>
            <person name="Spang A."/>
            <person name="Saw J.H."/>
            <person name="Jorgensen S.L."/>
            <person name="Zaremba-Niedzwiedzka K."/>
            <person name="Martijn J."/>
            <person name="Lind A.E."/>
            <person name="van Eijk R."/>
            <person name="Schleper C."/>
            <person name="Guy L."/>
            <person name="Ettema T.J."/>
        </authorList>
    </citation>
    <scope>NUCLEOTIDE SEQUENCE</scope>
</reference>
<proteinExistence type="predicted"/>
<evidence type="ECO:0000313" key="2">
    <source>
        <dbReference type="EMBL" id="KKN88860.1"/>
    </source>
</evidence>
<gene>
    <name evidence="2" type="ORF">LCGC14_0244670</name>
</gene>
<dbReference type="Pfam" id="PF13177">
    <property type="entry name" value="DNA_pol3_delta2"/>
    <property type="match status" value="1"/>
</dbReference>
<dbReference type="PANTHER" id="PTHR11669:SF0">
    <property type="entry name" value="PROTEIN STICHEL-LIKE 2"/>
    <property type="match status" value="1"/>
</dbReference>
<dbReference type="EMBL" id="LAZR01000125">
    <property type="protein sequence ID" value="KKN88860.1"/>
    <property type="molecule type" value="Genomic_DNA"/>
</dbReference>
<dbReference type="PANTHER" id="PTHR11669">
    <property type="entry name" value="REPLICATION FACTOR C / DNA POLYMERASE III GAMMA-TAU SUBUNIT"/>
    <property type="match status" value="1"/>
</dbReference>
<comment type="caution">
    <text evidence="2">The sequence shown here is derived from an EMBL/GenBank/DDBJ whole genome shotgun (WGS) entry which is preliminary data.</text>
</comment>